<dbReference type="Proteomes" id="UP000793456">
    <property type="component" value="Chromosome II"/>
</dbReference>
<dbReference type="EMBL" id="CM011675">
    <property type="protein sequence ID" value="TMS22048.1"/>
    <property type="molecule type" value="Genomic_DNA"/>
</dbReference>
<protein>
    <submittedName>
        <fullName evidence="1">Uncharacterized protein</fullName>
    </submittedName>
</protein>
<reference evidence="1" key="1">
    <citation type="submission" date="2018-11" db="EMBL/GenBank/DDBJ databases">
        <title>The sequence and de novo assembly of Larimichthys crocea genome using PacBio and Hi-C technologies.</title>
        <authorList>
            <person name="Xu P."/>
            <person name="Chen B."/>
            <person name="Zhou Z."/>
            <person name="Ke Q."/>
            <person name="Wu Y."/>
            <person name="Bai H."/>
            <person name="Pu F."/>
        </authorList>
    </citation>
    <scope>NUCLEOTIDE SEQUENCE</scope>
    <source>
        <tissue evidence="1">Muscle</tissue>
    </source>
</reference>
<sequence length="537" mass="61127">MTLRSTLFPHTGFNLDFEKTTTTTTSTGTNTSTSTLSPVSLKRETCDFLIDVHDVQGVGEIPSRSKDLEQSYMTSKVSLAATVAELVQGDNNKPAVGVLSPVRQMGGEGTPVKGKPLSADTMDNPQMAVKDAGADDSVKGVVPGVLGTASIELSSEGKWRNIRKTPANPHTQANCLRQILLLQLDLIEQQQQQLQSKDKEIDELKADKETLLARIERMERRLQLTRKDPPRDKRLFQPLEPWTPDKEDMWDLDVEESTQANPATPLPFSRGGKGQKRKSCFGDPKNQKSRGKTAKLSPQKSDIQPGSPNQRELRSKETPEKTVPMRSGAERDIMLPCKEEPEPGCQIEDLPFMSTTEMYLCCWNQPPLSPLRETSPKKEEEVASEWTPHVVHDMLIVFPSWRENHIEPLDEEPSFNPSEPLDDSVFLKRHSKLELDEKRRKRWDIQRIREQRMFQRLQQRMNRKKVVAETEPELSSFYPDTEDVETIVITPFLPVVAFGRPLPKLSQQNFELPWLDDRSRCRIEVPKKHTPHRTCRK</sequence>
<evidence type="ECO:0000313" key="2">
    <source>
        <dbReference type="Proteomes" id="UP000793456"/>
    </source>
</evidence>
<name>A0ACD3RRJ1_LARCR</name>
<comment type="caution">
    <text evidence="1">The sequence shown here is derived from an EMBL/GenBank/DDBJ whole genome shotgun (WGS) entry which is preliminary data.</text>
</comment>
<gene>
    <name evidence="1" type="ORF">E3U43_012313</name>
</gene>
<proteinExistence type="predicted"/>
<keyword evidence="2" id="KW-1185">Reference proteome</keyword>
<accession>A0ACD3RRJ1</accession>
<organism evidence="1 2">
    <name type="scientific">Larimichthys crocea</name>
    <name type="common">Large yellow croaker</name>
    <name type="synonym">Pseudosciaena crocea</name>
    <dbReference type="NCBI Taxonomy" id="215358"/>
    <lineage>
        <taxon>Eukaryota</taxon>
        <taxon>Metazoa</taxon>
        <taxon>Chordata</taxon>
        <taxon>Craniata</taxon>
        <taxon>Vertebrata</taxon>
        <taxon>Euteleostomi</taxon>
        <taxon>Actinopterygii</taxon>
        <taxon>Neopterygii</taxon>
        <taxon>Teleostei</taxon>
        <taxon>Neoteleostei</taxon>
        <taxon>Acanthomorphata</taxon>
        <taxon>Eupercaria</taxon>
        <taxon>Sciaenidae</taxon>
        <taxon>Larimichthys</taxon>
    </lineage>
</organism>
<evidence type="ECO:0000313" key="1">
    <source>
        <dbReference type="EMBL" id="TMS22048.1"/>
    </source>
</evidence>